<sequence length="126" mass="14541">MKSILLFNLLIFSLPACALEDPTRYRQCFDSTANTLKSCVVSYGTSIHGKYLELNFRDKTYYIKQSTNCNKGHCHFVMGKDLHSLIEAKKYFLDYTFKVVSNNSNEKAWTCFKQVKGQENLCLKSN</sequence>
<dbReference type="HOGENOM" id="CLU_161139_0_0_6"/>
<evidence type="ECO:0008006" key="4">
    <source>
        <dbReference type="Google" id="ProtNLM"/>
    </source>
</evidence>
<dbReference type="EMBL" id="ATGI01000017">
    <property type="protein sequence ID" value="EPF74650.1"/>
    <property type="molecule type" value="Genomic_DNA"/>
</dbReference>
<evidence type="ECO:0000256" key="1">
    <source>
        <dbReference type="SAM" id="SignalP"/>
    </source>
</evidence>
<reference evidence="2 3" key="1">
    <citation type="submission" date="2013-06" db="EMBL/GenBank/DDBJ databases">
        <title>The Genome Sequence of Acinetobacter rudis CIP 110305.</title>
        <authorList>
            <consortium name="The Broad Institute Genome Sequencing Platform"/>
            <consortium name="The Broad Institute Genome Sequencing Center for Infectious Disease"/>
            <person name="Cerqueira G."/>
            <person name="Feldgarden M."/>
            <person name="Courvalin P."/>
            <person name="Perichon B."/>
            <person name="Grillot-Courvalin C."/>
            <person name="Clermont D."/>
            <person name="Rocha E."/>
            <person name="Yoon E.-J."/>
            <person name="Nemec A."/>
            <person name="Young S.K."/>
            <person name="Zeng Q."/>
            <person name="Gargeya S."/>
            <person name="Fitzgerald M."/>
            <person name="Abouelleil A."/>
            <person name="Alvarado L."/>
            <person name="Berlin A.M."/>
            <person name="Chapman S.B."/>
            <person name="Dewar J."/>
            <person name="Goldberg J."/>
            <person name="Griggs A."/>
            <person name="Gujja S."/>
            <person name="Hansen M."/>
            <person name="Howarth C."/>
            <person name="Imamovic A."/>
            <person name="Larimer J."/>
            <person name="McCowan C."/>
            <person name="Murphy C."/>
            <person name="Pearson M."/>
            <person name="Priest M."/>
            <person name="Roberts A."/>
            <person name="Saif S."/>
            <person name="Shea T."/>
            <person name="Sykes S."/>
            <person name="Wortman J."/>
            <person name="Nusbaum C."/>
            <person name="Birren B."/>
        </authorList>
    </citation>
    <scope>NUCLEOTIDE SEQUENCE [LARGE SCALE GENOMIC DNA]</scope>
    <source>
        <strain evidence="2 3">CIP 110305</strain>
    </source>
</reference>
<organism evidence="2 3">
    <name type="scientific">Acinetobacter rudis CIP 110305</name>
    <dbReference type="NCBI Taxonomy" id="421052"/>
    <lineage>
        <taxon>Bacteria</taxon>
        <taxon>Pseudomonadati</taxon>
        <taxon>Pseudomonadota</taxon>
        <taxon>Gammaproteobacteria</taxon>
        <taxon>Moraxellales</taxon>
        <taxon>Moraxellaceae</taxon>
        <taxon>Acinetobacter</taxon>
    </lineage>
</organism>
<dbReference type="AlphaFoldDB" id="S3N3S8"/>
<evidence type="ECO:0000313" key="3">
    <source>
        <dbReference type="Proteomes" id="UP000014568"/>
    </source>
</evidence>
<gene>
    <name evidence="2" type="ORF">F945_01417</name>
</gene>
<proteinExistence type="predicted"/>
<dbReference type="Proteomes" id="UP000014568">
    <property type="component" value="Unassembled WGS sequence"/>
</dbReference>
<accession>S3N3S8</accession>
<feature type="chain" id="PRO_5004512281" description="Lipoprotein" evidence="1">
    <location>
        <begin position="19"/>
        <end position="126"/>
    </location>
</feature>
<comment type="caution">
    <text evidence="2">The sequence shown here is derived from an EMBL/GenBank/DDBJ whole genome shotgun (WGS) entry which is preliminary data.</text>
</comment>
<keyword evidence="3" id="KW-1185">Reference proteome</keyword>
<keyword evidence="1" id="KW-0732">Signal</keyword>
<feature type="signal peptide" evidence="1">
    <location>
        <begin position="1"/>
        <end position="18"/>
    </location>
</feature>
<protein>
    <recommendedName>
        <fullName evidence="4">Lipoprotein</fullName>
    </recommendedName>
</protein>
<name>S3N3S8_9GAMM</name>
<evidence type="ECO:0000313" key="2">
    <source>
        <dbReference type="EMBL" id="EPF74650.1"/>
    </source>
</evidence>